<gene>
    <name evidence="1" type="ORF">IFU03_21980</name>
</gene>
<dbReference type="Proteomes" id="UP000610293">
    <property type="component" value="Unassembled WGS sequence"/>
</dbReference>
<protein>
    <submittedName>
        <fullName evidence="1">Uncharacterized protein</fullName>
    </submittedName>
</protein>
<comment type="caution">
    <text evidence="1">The sequence shown here is derived from an EMBL/GenBank/DDBJ whole genome shotgun (WGS) entry which is preliminary data.</text>
</comment>
<accession>A0AAE2Q1P4</accession>
<sequence length="121" mass="13130">MISKIEWAPETRMATQENGITTASSTSSLDSHFFSSELAAGEPVRQGAPAIGTHFLAEQSVHLKQKFDAASKGLNDLVKKDYSIKSAQVPQALVESKEILTVAVKIIKHCSSMIEKTTNLQ</sequence>
<evidence type="ECO:0000313" key="2">
    <source>
        <dbReference type="Proteomes" id="UP000610293"/>
    </source>
</evidence>
<name>A0AAE2Q1P4_PSEFL</name>
<evidence type="ECO:0000313" key="1">
    <source>
        <dbReference type="EMBL" id="MBD8272432.1"/>
    </source>
</evidence>
<dbReference type="EMBL" id="JACYNJ010000016">
    <property type="protein sequence ID" value="MBD8272432.1"/>
    <property type="molecule type" value="Genomic_DNA"/>
</dbReference>
<dbReference type="RefSeq" id="WP_191956588.1">
    <property type="nucleotide sequence ID" value="NZ_JACYNJ010000016.1"/>
</dbReference>
<reference evidence="1" key="1">
    <citation type="journal article" date="2020" name="FEMS Microbiol. Ecol.">
        <title>Temporal dynamics of bacterial communities during seed development and maturation.</title>
        <authorList>
            <person name="Chesneau G."/>
            <person name="Torres-Cortes G."/>
            <person name="Briand M."/>
            <person name="Darrasse A."/>
            <person name="Preveaux A."/>
            <person name="Marais C."/>
            <person name="Jacques M.A."/>
            <person name="Shade A."/>
            <person name="Barret M."/>
        </authorList>
    </citation>
    <scope>NUCLEOTIDE SEQUENCE</scope>
    <source>
        <strain evidence="1">CFBP13533</strain>
    </source>
</reference>
<dbReference type="AlphaFoldDB" id="A0AAE2Q1P4"/>
<proteinExistence type="predicted"/>
<organism evidence="1 2">
    <name type="scientific">Pseudomonas fluorescens</name>
    <dbReference type="NCBI Taxonomy" id="294"/>
    <lineage>
        <taxon>Bacteria</taxon>
        <taxon>Pseudomonadati</taxon>
        <taxon>Pseudomonadota</taxon>
        <taxon>Gammaproteobacteria</taxon>
        <taxon>Pseudomonadales</taxon>
        <taxon>Pseudomonadaceae</taxon>
        <taxon>Pseudomonas</taxon>
    </lineage>
</organism>